<proteinExistence type="predicted"/>
<sequence>MSYKLLLIFTTLFFQWPNVTKHWKSNDAPGYCNATFEDFNGKQDFKVKLTKNEAFVFKYSATLTKGTLHLAVKSNSKTIYEKDISGTITDEVRVENPKGEKYKYTFTANHANGSFDVRY</sequence>
<dbReference type="EMBL" id="JACHCE010000001">
    <property type="protein sequence ID" value="MBB5635170.1"/>
    <property type="molecule type" value="Genomic_DNA"/>
</dbReference>
<dbReference type="RefSeq" id="WP_183879572.1">
    <property type="nucleotide sequence ID" value="NZ_JACHCE010000001.1"/>
</dbReference>
<comment type="caution">
    <text evidence="1">The sequence shown here is derived from an EMBL/GenBank/DDBJ whole genome shotgun (WGS) entry which is preliminary data.</text>
</comment>
<accession>A0A7W9DZ49</accession>
<protein>
    <submittedName>
        <fullName evidence="1">Uncharacterized protein</fullName>
    </submittedName>
</protein>
<dbReference type="AlphaFoldDB" id="A0A7W9DZ49"/>
<organism evidence="1 2">
    <name type="scientific">Pedobacter cryoconitis</name>
    <dbReference type="NCBI Taxonomy" id="188932"/>
    <lineage>
        <taxon>Bacteria</taxon>
        <taxon>Pseudomonadati</taxon>
        <taxon>Bacteroidota</taxon>
        <taxon>Sphingobacteriia</taxon>
        <taxon>Sphingobacteriales</taxon>
        <taxon>Sphingobacteriaceae</taxon>
        <taxon>Pedobacter</taxon>
    </lineage>
</organism>
<gene>
    <name evidence="1" type="ORF">HDE68_001055</name>
</gene>
<dbReference type="Proteomes" id="UP000537204">
    <property type="component" value="Unassembled WGS sequence"/>
</dbReference>
<evidence type="ECO:0000313" key="1">
    <source>
        <dbReference type="EMBL" id="MBB5635170.1"/>
    </source>
</evidence>
<evidence type="ECO:0000313" key="2">
    <source>
        <dbReference type="Proteomes" id="UP000537204"/>
    </source>
</evidence>
<reference evidence="1 2" key="1">
    <citation type="submission" date="2020-08" db="EMBL/GenBank/DDBJ databases">
        <title>Genomic Encyclopedia of Type Strains, Phase IV (KMG-V): Genome sequencing to study the core and pangenomes of soil and plant-associated prokaryotes.</title>
        <authorList>
            <person name="Whitman W."/>
        </authorList>
    </citation>
    <scope>NUCLEOTIDE SEQUENCE [LARGE SCALE GENOMIC DNA]</scope>
    <source>
        <strain evidence="1 2">S3M1</strain>
    </source>
</reference>
<name>A0A7W9DZ49_9SPHI</name>